<name>A0AAV2R5A8_MEGNR</name>
<dbReference type="EMBL" id="CAXKWB010015343">
    <property type="protein sequence ID" value="CAL4113414.1"/>
    <property type="molecule type" value="Genomic_DNA"/>
</dbReference>
<dbReference type="Proteomes" id="UP001497623">
    <property type="component" value="Unassembled WGS sequence"/>
</dbReference>
<organism evidence="1 2">
    <name type="scientific">Meganyctiphanes norvegica</name>
    <name type="common">Northern krill</name>
    <name type="synonym">Thysanopoda norvegica</name>
    <dbReference type="NCBI Taxonomy" id="48144"/>
    <lineage>
        <taxon>Eukaryota</taxon>
        <taxon>Metazoa</taxon>
        <taxon>Ecdysozoa</taxon>
        <taxon>Arthropoda</taxon>
        <taxon>Crustacea</taxon>
        <taxon>Multicrustacea</taxon>
        <taxon>Malacostraca</taxon>
        <taxon>Eumalacostraca</taxon>
        <taxon>Eucarida</taxon>
        <taxon>Euphausiacea</taxon>
        <taxon>Euphausiidae</taxon>
        <taxon>Meganyctiphanes</taxon>
    </lineage>
</organism>
<sequence length="198" mass="22438">GIFTTDKVSCYHCSSIHDDYDYEYDPECNSSHYHNTSLTEQGYTCRTVVLDDGNVRRFSNNDYSEDELCDYGDYWVGCNCFEQFCNSDLCEWCGSEPKTTTEALQTTTNTLTTTNDLRCYSCIDCAQVDDSTLILSSSDYQACSTSYFLLSGTVRRGASLDYHPDGECLDEGTTLNCFCHTDLCNDNVDRLMTEHTQK</sequence>
<evidence type="ECO:0000313" key="1">
    <source>
        <dbReference type="EMBL" id="CAL4113414.1"/>
    </source>
</evidence>
<evidence type="ECO:0000313" key="2">
    <source>
        <dbReference type="Proteomes" id="UP001497623"/>
    </source>
</evidence>
<proteinExistence type="predicted"/>
<feature type="non-terminal residue" evidence="1">
    <location>
        <position position="1"/>
    </location>
</feature>
<accession>A0AAV2R5A8</accession>
<gene>
    <name evidence="1" type="ORF">MNOR_LOCUS20116</name>
</gene>
<protein>
    <submittedName>
        <fullName evidence="1">Uncharacterized protein</fullName>
    </submittedName>
</protein>
<reference evidence="1 2" key="1">
    <citation type="submission" date="2024-05" db="EMBL/GenBank/DDBJ databases">
        <authorList>
            <person name="Wallberg A."/>
        </authorList>
    </citation>
    <scope>NUCLEOTIDE SEQUENCE [LARGE SCALE GENOMIC DNA]</scope>
</reference>
<dbReference type="AlphaFoldDB" id="A0AAV2R5A8"/>
<keyword evidence="2" id="KW-1185">Reference proteome</keyword>
<comment type="caution">
    <text evidence="1">The sequence shown here is derived from an EMBL/GenBank/DDBJ whole genome shotgun (WGS) entry which is preliminary data.</text>
</comment>